<name>A0A194WV92_MOLSC</name>
<protein>
    <submittedName>
        <fullName evidence="2">Amidase signature enzyme</fullName>
    </submittedName>
</protein>
<dbReference type="AlphaFoldDB" id="A0A194WV92"/>
<feature type="domain" description="Amidase" evidence="1">
    <location>
        <begin position="160"/>
        <end position="559"/>
    </location>
</feature>
<evidence type="ECO:0000259" key="1">
    <source>
        <dbReference type="Pfam" id="PF01425"/>
    </source>
</evidence>
<dbReference type="SUPFAM" id="SSF75304">
    <property type="entry name" value="Amidase signature (AS) enzymes"/>
    <property type="match status" value="1"/>
</dbReference>
<dbReference type="EMBL" id="KQ947426">
    <property type="protein sequence ID" value="KUJ11584.1"/>
    <property type="molecule type" value="Genomic_DNA"/>
</dbReference>
<evidence type="ECO:0000313" key="2">
    <source>
        <dbReference type="EMBL" id="KUJ11584.1"/>
    </source>
</evidence>
<dbReference type="GeneID" id="28826834"/>
<dbReference type="PANTHER" id="PTHR46310">
    <property type="entry name" value="AMIDASE 1"/>
    <property type="match status" value="1"/>
</dbReference>
<dbReference type="InterPro" id="IPR023631">
    <property type="entry name" value="Amidase_dom"/>
</dbReference>
<organism evidence="2 3">
    <name type="scientific">Mollisia scopiformis</name>
    <name type="common">Conifer needle endophyte fungus</name>
    <name type="synonym">Phialocephala scopiformis</name>
    <dbReference type="NCBI Taxonomy" id="149040"/>
    <lineage>
        <taxon>Eukaryota</taxon>
        <taxon>Fungi</taxon>
        <taxon>Dikarya</taxon>
        <taxon>Ascomycota</taxon>
        <taxon>Pezizomycotina</taxon>
        <taxon>Leotiomycetes</taxon>
        <taxon>Helotiales</taxon>
        <taxon>Mollisiaceae</taxon>
        <taxon>Mollisia</taxon>
    </lineage>
</organism>
<reference evidence="2 3" key="1">
    <citation type="submission" date="2015-10" db="EMBL/GenBank/DDBJ databases">
        <title>Full genome of DAOMC 229536 Phialocephala scopiformis, a fungal endophyte of spruce producing the potent anti-insectan compound rugulosin.</title>
        <authorList>
            <consortium name="DOE Joint Genome Institute"/>
            <person name="Walker A.K."/>
            <person name="Frasz S.L."/>
            <person name="Seifert K.A."/>
            <person name="Miller J.D."/>
            <person name="Mondo S.J."/>
            <person name="Labutti K."/>
            <person name="Lipzen A."/>
            <person name="Dockter R."/>
            <person name="Kennedy M."/>
            <person name="Grigoriev I.V."/>
            <person name="Spatafora J.W."/>
        </authorList>
    </citation>
    <scope>NUCLEOTIDE SEQUENCE [LARGE SCALE GENOMIC DNA]</scope>
    <source>
        <strain evidence="2 3">CBS 120377</strain>
    </source>
</reference>
<proteinExistence type="predicted"/>
<keyword evidence="3" id="KW-1185">Reference proteome</keyword>
<dbReference type="STRING" id="149040.A0A194WV92"/>
<gene>
    <name evidence="2" type="ORF">LY89DRAFT_700217</name>
</gene>
<dbReference type="InterPro" id="IPR036928">
    <property type="entry name" value="AS_sf"/>
</dbReference>
<sequence>MIATFNASDSAAEAELGDLPPRPVTVLNVVDREIPDSTWLKAKKSQMLADDDVFNEEFFKCIILSNALQLPTGISRSEVRLEDGSKSTIHEVRTGGSVRNGPYFAIGSALFQVFKLYDDPQDAFMFGVQVDEDQPESFIQYFESVIPVPSRLYFDPPNLKHPLSGKRFAVKDVYDMKGVPTSASCRDYQSFIGKADVTAEMILRLTRAGAVIVGKTKTAQFACGENAPDWVDYSCPFNPRGDGYMDPDGSSTGSGAELAAYEWLDHSIGTDTLGSMVGPSASNGVFGIRPTHGISNLQGVFPVSRLLDTAGCFSRSISDLKTVGLSWYEGQIENPRFQSPLRVLYAPEEFNKFSEPKRLIMDAFIEDLETVLKISKTDFSIASTWDEEAPPSCTRPIQKFLATTLAHIQLYDCYHNNAKWRNSFKETRGREPYVNPIVRFKWGLGANLTPQDYEKACSERETYRTFLREEVFNESTVLVLPCGSPIPRYRDVYDRPPAESGYNLQGFGFLRDLYGFLGGLPLLIIPVGQALVESSVTKEMVSQPVCISMVGAPGTDGQLINLAEHIIKESGRPLQVKVGRTLFEV</sequence>
<dbReference type="Proteomes" id="UP000070700">
    <property type="component" value="Unassembled WGS sequence"/>
</dbReference>
<dbReference type="PANTHER" id="PTHR46310:SF7">
    <property type="entry name" value="AMIDASE 1"/>
    <property type="match status" value="1"/>
</dbReference>
<dbReference type="Pfam" id="PF01425">
    <property type="entry name" value="Amidase"/>
    <property type="match status" value="1"/>
</dbReference>
<dbReference type="OrthoDB" id="5423360at2759"/>
<accession>A0A194WV92</accession>
<evidence type="ECO:0000313" key="3">
    <source>
        <dbReference type="Proteomes" id="UP000070700"/>
    </source>
</evidence>
<dbReference type="InParanoid" id="A0A194WV92"/>
<dbReference type="Gene3D" id="3.90.1300.10">
    <property type="entry name" value="Amidase signature (AS) domain"/>
    <property type="match status" value="1"/>
</dbReference>
<dbReference type="KEGG" id="psco:LY89DRAFT_700217"/>
<dbReference type="RefSeq" id="XP_018065939.1">
    <property type="nucleotide sequence ID" value="XM_018217108.1"/>
</dbReference>